<organism evidence="3 4">
    <name type="scientific">Microbacterium hydrocarbonoxydans</name>
    <dbReference type="NCBI Taxonomy" id="273678"/>
    <lineage>
        <taxon>Bacteria</taxon>
        <taxon>Bacillati</taxon>
        <taxon>Actinomycetota</taxon>
        <taxon>Actinomycetes</taxon>
        <taxon>Micrococcales</taxon>
        <taxon>Microbacteriaceae</taxon>
        <taxon>Microbacterium</taxon>
    </lineage>
</organism>
<keyword evidence="2" id="KW-1133">Transmembrane helix</keyword>
<feature type="compositionally biased region" description="Low complexity" evidence="1">
    <location>
        <begin position="38"/>
        <end position="47"/>
    </location>
</feature>
<evidence type="ECO:0000256" key="2">
    <source>
        <dbReference type="SAM" id="Phobius"/>
    </source>
</evidence>
<dbReference type="STRING" id="273678.RS84_01917"/>
<keyword evidence="4" id="KW-1185">Reference proteome</keyword>
<reference evidence="3 4" key="1">
    <citation type="submission" date="2015-02" db="EMBL/GenBank/DDBJ databases">
        <title>Draft genome sequences of ten Microbacterium spp. with emphasis on heavy metal contaminated environments.</title>
        <authorList>
            <person name="Corretto E."/>
        </authorList>
    </citation>
    <scope>NUCLEOTIDE SEQUENCE [LARGE SCALE GENOMIC DNA]</scope>
    <source>
        <strain evidence="3 4">SA35</strain>
    </source>
</reference>
<sequence length="221" mass="22776">MNTSNAETRPVRRWISIAAVTALAIAVATVAIVLTNSTPSAPTASSTEQPADSGDDSDTSVSPLTSVPTPAPGPMSTNEESEVQRATASADAVIAALDEISQRGDGSAVGIESIATGWVLGELQSHAREQFDLGYKQVGSAVVTSVTPTAVDLAATPATITLKVCVDVSKVDVLDASGNSMKNSLYNPGRPVAHIYGAVFENDTWKISSHDIPDIQDCPAA</sequence>
<dbReference type="Proteomes" id="UP000033900">
    <property type="component" value="Unassembled WGS sequence"/>
</dbReference>
<gene>
    <name evidence="3" type="ORF">RS84_01917</name>
</gene>
<evidence type="ECO:0000313" key="4">
    <source>
        <dbReference type="Proteomes" id="UP000033900"/>
    </source>
</evidence>
<keyword evidence="2" id="KW-0472">Membrane</keyword>
<evidence type="ECO:0000313" key="3">
    <source>
        <dbReference type="EMBL" id="KJL47132.1"/>
    </source>
</evidence>
<feature type="region of interest" description="Disordered" evidence="1">
    <location>
        <begin position="38"/>
        <end position="87"/>
    </location>
</feature>
<feature type="transmembrane region" description="Helical" evidence="2">
    <location>
        <begin position="14"/>
        <end position="34"/>
    </location>
</feature>
<proteinExistence type="predicted"/>
<evidence type="ECO:0008006" key="5">
    <source>
        <dbReference type="Google" id="ProtNLM"/>
    </source>
</evidence>
<dbReference type="AlphaFoldDB" id="A0A0M2HK53"/>
<accession>A0A0M2HK53</accession>
<dbReference type="EMBL" id="JYJB01000009">
    <property type="protein sequence ID" value="KJL47132.1"/>
    <property type="molecule type" value="Genomic_DNA"/>
</dbReference>
<evidence type="ECO:0000256" key="1">
    <source>
        <dbReference type="SAM" id="MobiDB-lite"/>
    </source>
</evidence>
<feature type="compositionally biased region" description="Polar residues" evidence="1">
    <location>
        <begin position="59"/>
        <end position="68"/>
    </location>
</feature>
<comment type="caution">
    <text evidence="3">The sequence shown here is derived from an EMBL/GenBank/DDBJ whole genome shotgun (WGS) entry which is preliminary data.</text>
</comment>
<protein>
    <recommendedName>
        <fullName evidence="5">ARC6 IMS domain-containing protein</fullName>
    </recommendedName>
</protein>
<dbReference type="PATRIC" id="fig|273678.4.peg.1920"/>
<name>A0A0M2HK53_9MICO</name>
<keyword evidence="2" id="KW-0812">Transmembrane</keyword>